<dbReference type="SUPFAM" id="SSF56281">
    <property type="entry name" value="Metallo-hydrolase/oxidoreductase"/>
    <property type="match status" value="1"/>
</dbReference>
<name>A0A1Y2IYW9_TRAC3</name>
<dbReference type="Proteomes" id="UP000193067">
    <property type="component" value="Unassembled WGS sequence"/>
</dbReference>
<accession>A0A1Y2IYW9</accession>
<evidence type="ECO:0000313" key="3">
    <source>
        <dbReference type="EMBL" id="OSD06316.1"/>
    </source>
</evidence>
<dbReference type="Gene3D" id="3.60.15.10">
    <property type="entry name" value="Ribonuclease Z/Hydroxyacylglutathione hydrolase-like"/>
    <property type="match status" value="1"/>
</dbReference>
<gene>
    <name evidence="3" type="ORF">PYCCODRAFT_1442548</name>
</gene>
<feature type="region of interest" description="Disordered" evidence="1">
    <location>
        <begin position="1"/>
        <end position="30"/>
    </location>
</feature>
<dbReference type="GO" id="GO:0016787">
    <property type="term" value="F:hydrolase activity"/>
    <property type="evidence" value="ECO:0007669"/>
    <property type="project" value="UniProtKB-KW"/>
</dbReference>
<dbReference type="SMART" id="SM00849">
    <property type="entry name" value="Lactamase_B"/>
    <property type="match status" value="1"/>
</dbReference>
<keyword evidence="4" id="KW-1185">Reference proteome</keyword>
<organism evidence="3 4">
    <name type="scientific">Trametes coccinea (strain BRFM310)</name>
    <name type="common">Pycnoporus coccineus</name>
    <dbReference type="NCBI Taxonomy" id="1353009"/>
    <lineage>
        <taxon>Eukaryota</taxon>
        <taxon>Fungi</taxon>
        <taxon>Dikarya</taxon>
        <taxon>Basidiomycota</taxon>
        <taxon>Agaricomycotina</taxon>
        <taxon>Agaricomycetes</taxon>
        <taxon>Polyporales</taxon>
        <taxon>Polyporaceae</taxon>
        <taxon>Trametes</taxon>
    </lineage>
</organism>
<dbReference type="InterPro" id="IPR001279">
    <property type="entry name" value="Metallo-B-lactamas"/>
</dbReference>
<keyword evidence="3" id="KW-0378">Hydrolase</keyword>
<evidence type="ECO:0000313" key="4">
    <source>
        <dbReference type="Proteomes" id="UP000193067"/>
    </source>
</evidence>
<dbReference type="InterPro" id="IPR036866">
    <property type="entry name" value="RibonucZ/Hydroxyglut_hydro"/>
</dbReference>
<dbReference type="PANTHER" id="PTHR42951">
    <property type="entry name" value="METALLO-BETA-LACTAMASE DOMAIN-CONTAINING"/>
    <property type="match status" value="1"/>
</dbReference>
<sequence>MCLHHGHTLPSSAHEHQTASPPSPGGEPAFTARRLTASTFLITEVDDVYDEHPFIYAKLVPAARTLLLLDTGCGGASRDPDASFTRLRDFLEHAPVDDLGEAPVNAGGEMGYVVVLSHCHYDHILGVEQFAEDSPVFASRHDPAFLEPKKLAEHSLCADLGIRTPSYTPSLLQHQSPVTSRDGVALGVTLLHTPGHTPDELALWDEQEGMLYVGDTLYERAPIIFPNEGSIVKWLETIDSLTALVASFRKSDSVKINCGHMTAQQPALEVLRSTKAFMVDVIEGREKVQRRMMKRGEEFVEYVQEGGRYSLVCPERLVREAREATR</sequence>
<feature type="domain" description="Metallo-beta-lactamase" evidence="2">
    <location>
        <begin position="54"/>
        <end position="260"/>
    </location>
</feature>
<evidence type="ECO:0000256" key="1">
    <source>
        <dbReference type="SAM" id="MobiDB-lite"/>
    </source>
</evidence>
<evidence type="ECO:0000259" key="2">
    <source>
        <dbReference type="SMART" id="SM00849"/>
    </source>
</evidence>
<dbReference type="PANTHER" id="PTHR42951:SF4">
    <property type="entry name" value="ACYL-COENZYME A THIOESTERASE MBLAC2"/>
    <property type="match status" value="1"/>
</dbReference>
<proteinExistence type="predicted"/>
<reference evidence="3 4" key="1">
    <citation type="journal article" date="2015" name="Biotechnol. Biofuels">
        <title>Enhanced degradation of softwood versus hardwood by the white-rot fungus Pycnoporus coccineus.</title>
        <authorList>
            <person name="Couturier M."/>
            <person name="Navarro D."/>
            <person name="Chevret D."/>
            <person name="Henrissat B."/>
            <person name="Piumi F."/>
            <person name="Ruiz-Duenas F.J."/>
            <person name="Martinez A.T."/>
            <person name="Grigoriev I.V."/>
            <person name="Riley R."/>
            <person name="Lipzen A."/>
            <person name="Berrin J.G."/>
            <person name="Master E.R."/>
            <person name="Rosso M.N."/>
        </authorList>
    </citation>
    <scope>NUCLEOTIDE SEQUENCE [LARGE SCALE GENOMIC DNA]</scope>
    <source>
        <strain evidence="3 4">BRFM310</strain>
    </source>
</reference>
<dbReference type="STRING" id="1353009.A0A1Y2IYW9"/>
<dbReference type="EMBL" id="KZ084090">
    <property type="protein sequence ID" value="OSD06316.1"/>
    <property type="molecule type" value="Genomic_DNA"/>
</dbReference>
<dbReference type="Pfam" id="PF00753">
    <property type="entry name" value="Lactamase_B"/>
    <property type="match status" value="1"/>
</dbReference>
<dbReference type="AlphaFoldDB" id="A0A1Y2IYW9"/>
<dbReference type="CDD" id="cd06262">
    <property type="entry name" value="metallo-hydrolase-like_MBL-fold"/>
    <property type="match status" value="1"/>
</dbReference>
<protein>
    <submittedName>
        <fullName evidence="3">Metallo-hydrolase/oxidoreductase</fullName>
    </submittedName>
</protein>
<dbReference type="InterPro" id="IPR050855">
    <property type="entry name" value="NDM-1-like"/>
</dbReference>
<dbReference type="OrthoDB" id="3341310at2759"/>